<gene>
    <name evidence="6" type="ORF">MW290_26230</name>
</gene>
<dbReference type="GO" id="GO:0005524">
    <property type="term" value="F:ATP binding"/>
    <property type="evidence" value="ECO:0007669"/>
    <property type="project" value="UniProtKB-KW"/>
</dbReference>
<name>A0ABY4S6P1_AQUTE</name>
<dbReference type="InterPro" id="IPR003593">
    <property type="entry name" value="AAA+_ATPase"/>
</dbReference>
<keyword evidence="2" id="KW-1003">Cell membrane</keyword>
<dbReference type="PANTHER" id="PTHR42939:SF1">
    <property type="entry name" value="ABC TRANSPORTER ATP-BINDING PROTEIN ALBC-RELATED"/>
    <property type="match status" value="1"/>
</dbReference>
<evidence type="ECO:0000313" key="6">
    <source>
        <dbReference type="EMBL" id="URI09068.1"/>
    </source>
</evidence>
<dbReference type="Proteomes" id="UP001056201">
    <property type="component" value="Chromosome 2"/>
</dbReference>
<reference evidence="6" key="1">
    <citation type="submission" date="2022-05" db="EMBL/GenBank/DDBJ databases">
        <title>An RpoN-dependent PEP-CTERM gene is involved in floc formation of an Aquincola tertiaricarbonis strain.</title>
        <authorList>
            <person name="Qiu D."/>
            <person name="Xia M."/>
        </authorList>
    </citation>
    <scope>NUCLEOTIDE SEQUENCE</scope>
    <source>
        <strain evidence="6">RN12</strain>
    </source>
</reference>
<dbReference type="InterPro" id="IPR051782">
    <property type="entry name" value="ABC_Transporter_VariousFunc"/>
</dbReference>
<evidence type="ECO:0000256" key="4">
    <source>
        <dbReference type="ARBA" id="ARBA00022840"/>
    </source>
</evidence>
<dbReference type="InterPro" id="IPR003439">
    <property type="entry name" value="ABC_transporter-like_ATP-bd"/>
</dbReference>
<keyword evidence="4 6" id="KW-0067">ATP-binding</keyword>
<keyword evidence="7" id="KW-1185">Reference proteome</keyword>
<sequence>MFEARDLGFAFEGGGPPLLAGLQLRLPPGLTLLQGGDGSGKTTLLRLVAGTLAPTAGQVLRRPDRLYADDPTDPADDGSLAQAWLDARRARHPGWDDATAQQLIQGFALAEHLGKRLEMLSTGSRRKLGLVAAGASGADLTLLDNPFAALDAPSSRCLAQLLADAALGARRAWLVADYALPPLLAGVPLAGLIDLDQPPR</sequence>
<dbReference type="Gene3D" id="3.40.50.300">
    <property type="entry name" value="P-loop containing nucleotide triphosphate hydrolases"/>
    <property type="match status" value="1"/>
</dbReference>
<keyword evidence="2" id="KW-0472">Membrane</keyword>
<feature type="domain" description="ABC transporter" evidence="5">
    <location>
        <begin position="2"/>
        <end position="197"/>
    </location>
</feature>
<evidence type="ECO:0000256" key="1">
    <source>
        <dbReference type="ARBA" id="ARBA00022448"/>
    </source>
</evidence>
<dbReference type="EMBL" id="CP097636">
    <property type="protein sequence ID" value="URI09068.1"/>
    <property type="molecule type" value="Genomic_DNA"/>
</dbReference>
<dbReference type="SUPFAM" id="SSF52540">
    <property type="entry name" value="P-loop containing nucleoside triphosphate hydrolases"/>
    <property type="match status" value="1"/>
</dbReference>
<keyword evidence="3" id="KW-0547">Nucleotide-binding</keyword>
<keyword evidence="1" id="KW-0813">Transport</keyword>
<accession>A0ABY4S6P1</accession>
<dbReference type="PANTHER" id="PTHR42939">
    <property type="entry name" value="ABC TRANSPORTER ATP-BINDING PROTEIN ALBC-RELATED"/>
    <property type="match status" value="1"/>
</dbReference>
<proteinExistence type="predicted"/>
<protein>
    <submittedName>
        <fullName evidence="6">ATP-binding cassette domain-containing protein</fullName>
    </submittedName>
</protein>
<dbReference type="PROSITE" id="PS50893">
    <property type="entry name" value="ABC_TRANSPORTER_2"/>
    <property type="match status" value="1"/>
</dbReference>
<organism evidence="6 7">
    <name type="scientific">Aquincola tertiaricarbonis</name>
    <dbReference type="NCBI Taxonomy" id="391953"/>
    <lineage>
        <taxon>Bacteria</taxon>
        <taxon>Pseudomonadati</taxon>
        <taxon>Pseudomonadota</taxon>
        <taxon>Betaproteobacteria</taxon>
        <taxon>Burkholderiales</taxon>
        <taxon>Sphaerotilaceae</taxon>
        <taxon>Aquincola</taxon>
    </lineage>
</organism>
<evidence type="ECO:0000256" key="2">
    <source>
        <dbReference type="ARBA" id="ARBA00022475"/>
    </source>
</evidence>
<dbReference type="RefSeq" id="WP_250197286.1">
    <property type="nucleotide sequence ID" value="NZ_CP097636.1"/>
</dbReference>
<evidence type="ECO:0000313" key="7">
    <source>
        <dbReference type="Proteomes" id="UP001056201"/>
    </source>
</evidence>
<dbReference type="InterPro" id="IPR027417">
    <property type="entry name" value="P-loop_NTPase"/>
</dbReference>
<dbReference type="Pfam" id="PF00005">
    <property type="entry name" value="ABC_tran"/>
    <property type="match status" value="1"/>
</dbReference>
<dbReference type="SMART" id="SM00382">
    <property type="entry name" value="AAA"/>
    <property type="match status" value="1"/>
</dbReference>
<evidence type="ECO:0000256" key="3">
    <source>
        <dbReference type="ARBA" id="ARBA00022741"/>
    </source>
</evidence>
<evidence type="ECO:0000259" key="5">
    <source>
        <dbReference type="PROSITE" id="PS50893"/>
    </source>
</evidence>